<organism evidence="1 2">
    <name type="scientific">Datura stramonium</name>
    <name type="common">Jimsonweed</name>
    <name type="synonym">Common thornapple</name>
    <dbReference type="NCBI Taxonomy" id="4076"/>
    <lineage>
        <taxon>Eukaryota</taxon>
        <taxon>Viridiplantae</taxon>
        <taxon>Streptophyta</taxon>
        <taxon>Embryophyta</taxon>
        <taxon>Tracheophyta</taxon>
        <taxon>Spermatophyta</taxon>
        <taxon>Magnoliopsida</taxon>
        <taxon>eudicotyledons</taxon>
        <taxon>Gunneridae</taxon>
        <taxon>Pentapetalae</taxon>
        <taxon>asterids</taxon>
        <taxon>lamiids</taxon>
        <taxon>Solanales</taxon>
        <taxon>Solanaceae</taxon>
        <taxon>Solanoideae</taxon>
        <taxon>Datureae</taxon>
        <taxon>Datura</taxon>
    </lineage>
</organism>
<name>A0ABS8VCY8_DATST</name>
<evidence type="ECO:0000313" key="1">
    <source>
        <dbReference type="EMBL" id="MCD9644221.1"/>
    </source>
</evidence>
<protein>
    <submittedName>
        <fullName evidence="1">Uncharacterized protein</fullName>
    </submittedName>
</protein>
<reference evidence="1 2" key="1">
    <citation type="journal article" date="2021" name="BMC Genomics">
        <title>Datura genome reveals duplications of psychoactive alkaloid biosynthetic genes and high mutation rate following tissue culture.</title>
        <authorList>
            <person name="Rajewski A."/>
            <person name="Carter-House D."/>
            <person name="Stajich J."/>
            <person name="Litt A."/>
        </authorList>
    </citation>
    <scope>NUCLEOTIDE SEQUENCE [LARGE SCALE GENOMIC DNA]</scope>
    <source>
        <strain evidence="1">AR-01</strain>
    </source>
</reference>
<accession>A0ABS8VCY8</accession>
<evidence type="ECO:0000313" key="2">
    <source>
        <dbReference type="Proteomes" id="UP000823775"/>
    </source>
</evidence>
<dbReference type="Proteomes" id="UP000823775">
    <property type="component" value="Unassembled WGS sequence"/>
</dbReference>
<feature type="non-terminal residue" evidence="1">
    <location>
        <position position="1"/>
    </location>
</feature>
<sequence>TQFLEAMTENGGSFHSNGVAATNGGLQTNYGMSTLQTPLDINHPLYLTTSD</sequence>
<keyword evidence="2" id="KW-1185">Reference proteome</keyword>
<proteinExistence type="predicted"/>
<feature type="non-terminal residue" evidence="1">
    <location>
        <position position="51"/>
    </location>
</feature>
<comment type="caution">
    <text evidence="1">The sequence shown here is derived from an EMBL/GenBank/DDBJ whole genome shotgun (WGS) entry which is preliminary data.</text>
</comment>
<gene>
    <name evidence="1" type="ORF">HAX54_032369</name>
</gene>
<dbReference type="EMBL" id="JACEIK010004107">
    <property type="protein sequence ID" value="MCD9644221.1"/>
    <property type="molecule type" value="Genomic_DNA"/>
</dbReference>